<evidence type="ECO:0000313" key="4">
    <source>
        <dbReference type="Proteomes" id="UP000239872"/>
    </source>
</evidence>
<dbReference type="SUPFAM" id="SSF49373">
    <property type="entry name" value="Invasin/intimin cell-adhesion fragments"/>
    <property type="match status" value="3"/>
</dbReference>
<dbReference type="AlphaFoldDB" id="A0A2S7SUE9"/>
<proteinExistence type="predicted"/>
<gene>
    <name evidence="3" type="ORF">CJD36_011230</name>
</gene>
<feature type="domain" description="BIG2" evidence="2">
    <location>
        <begin position="403"/>
        <end position="494"/>
    </location>
</feature>
<reference evidence="3 4" key="1">
    <citation type="submission" date="2018-01" db="EMBL/GenBank/DDBJ databases">
        <title>A novel member of the phylum Bacteroidetes isolated from glacier ice.</title>
        <authorList>
            <person name="Liu Q."/>
            <person name="Xin Y.-H."/>
        </authorList>
    </citation>
    <scope>NUCLEOTIDE SEQUENCE [LARGE SCALE GENOMIC DNA]</scope>
    <source>
        <strain evidence="3 4">RB1R16</strain>
    </source>
</reference>
<feature type="signal peptide" evidence="1">
    <location>
        <begin position="1"/>
        <end position="22"/>
    </location>
</feature>
<dbReference type="InterPro" id="IPR003343">
    <property type="entry name" value="Big_2"/>
</dbReference>
<keyword evidence="1" id="KW-0732">Signal</keyword>
<sequence length="497" mass="52891">MKQFTYILAVLALIIANLSCRRGTSTTTTISTAKGAYLTIQPGAVATEPGKIISYSAVIIDRNGNVIVPDSVKWAMWAFDYVGDFSSSTATTNFTVTPLARNSTFALIYAYVKAGSNNLVASAPLLVYERKSLIVTPSVISRALSAGNLQLQTAYLGGGTANIGYRTSDESVASVSITGEISFHKAGFCFITITTDSFYAQDFVNVPVYVSNPTDTVVPVTRVQLNPTGKQLFIGETATFTANALKGKNNEVTAPFTWSVQHPEIATVEASGQVTALANGRTMIYAMARNVYGEAEVNVLPDTVINMLNVNTSYVEIYTSRSKQFTAGVYAVNRVTKSPNLIPGYPVTWAIPDTSTHNATVDVSGLVSVSYLALFNSQVTLFAKTASATIPPAIAHIYIRECEFDSVATPPGVVSIYTGYMSLALHLSGTNTMALNAEAHNAINQVVPGVALQYCSTDNTICAVDANGILTALKPGNVNITIRAGMVGYTVYVDVAE</sequence>
<dbReference type="OrthoDB" id="197688at2"/>
<evidence type="ECO:0000256" key="1">
    <source>
        <dbReference type="SAM" id="SignalP"/>
    </source>
</evidence>
<dbReference type="SMART" id="SM00635">
    <property type="entry name" value="BID_2"/>
    <property type="match status" value="2"/>
</dbReference>
<evidence type="ECO:0000313" key="3">
    <source>
        <dbReference type="EMBL" id="PQJ10540.1"/>
    </source>
</evidence>
<dbReference type="Gene3D" id="2.60.40.1080">
    <property type="match status" value="3"/>
</dbReference>
<accession>A0A2S7SUE9</accession>
<protein>
    <recommendedName>
        <fullName evidence="2">BIG2 domain-containing protein</fullName>
    </recommendedName>
</protein>
<organism evidence="3 4">
    <name type="scientific">Flavipsychrobacter stenotrophus</name>
    <dbReference type="NCBI Taxonomy" id="2077091"/>
    <lineage>
        <taxon>Bacteria</taxon>
        <taxon>Pseudomonadati</taxon>
        <taxon>Bacteroidota</taxon>
        <taxon>Chitinophagia</taxon>
        <taxon>Chitinophagales</taxon>
        <taxon>Chitinophagaceae</taxon>
        <taxon>Flavipsychrobacter</taxon>
    </lineage>
</organism>
<dbReference type="InterPro" id="IPR008964">
    <property type="entry name" value="Invasin/intimin_cell_adhesion"/>
</dbReference>
<dbReference type="Pfam" id="PF02368">
    <property type="entry name" value="Big_2"/>
    <property type="match status" value="1"/>
</dbReference>
<evidence type="ECO:0000259" key="2">
    <source>
        <dbReference type="SMART" id="SM00635"/>
    </source>
</evidence>
<keyword evidence="4" id="KW-1185">Reference proteome</keyword>
<comment type="caution">
    <text evidence="3">The sequence shown here is derived from an EMBL/GenBank/DDBJ whole genome shotgun (WGS) entry which is preliminary data.</text>
</comment>
<name>A0A2S7SUE9_9BACT</name>
<feature type="domain" description="BIG2" evidence="2">
    <location>
        <begin position="219"/>
        <end position="298"/>
    </location>
</feature>
<feature type="chain" id="PRO_5015516785" description="BIG2 domain-containing protein" evidence="1">
    <location>
        <begin position="23"/>
        <end position="497"/>
    </location>
</feature>
<dbReference type="Proteomes" id="UP000239872">
    <property type="component" value="Unassembled WGS sequence"/>
</dbReference>
<dbReference type="RefSeq" id="WP_105039268.1">
    <property type="nucleotide sequence ID" value="NZ_PPSL01000003.1"/>
</dbReference>
<dbReference type="EMBL" id="PPSL01000003">
    <property type="protein sequence ID" value="PQJ10540.1"/>
    <property type="molecule type" value="Genomic_DNA"/>
</dbReference>